<evidence type="ECO:0000256" key="3">
    <source>
        <dbReference type="ARBA" id="ARBA00022729"/>
    </source>
</evidence>
<dbReference type="InterPro" id="IPR058792">
    <property type="entry name" value="Beta-barrel_RND_2"/>
</dbReference>
<comment type="similarity">
    <text evidence="2">Belongs to the UPF0194 family.</text>
</comment>
<keyword evidence="10" id="KW-1185">Reference proteome</keyword>
<feature type="domain" description="YbhG-like alpha-helical hairpin" evidence="7">
    <location>
        <begin position="81"/>
        <end position="209"/>
    </location>
</feature>
<dbReference type="RefSeq" id="WP_129331989.1">
    <property type="nucleotide sequence ID" value="NZ_SDVB01000216.1"/>
</dbReference>
<dbReference type="Proteomes" id="UP000291088">
    <property type="component" value="Unassembled WGS sequence"/>
</dbReference>
<dbReference type="NCBIfam" id="NF002939">
    <property type="entry name" value="PRK03598.1"/>
    <property type="match status" value="1"/>
</dbReference>
<dbReference type="InterPro" id="IPR059052">
    <property type="entry name" value="HH_YbhG-like"/>
</dbReference>
<evidence type="ECO:0000256" key="6">
    <source>
        <dbReference type="SAM" id="Coils"/>
    </source>
</evidence>
<proteinExistence type="inferred from homology"/>
<keyword evidence="3" id="KW-0732">Signal</keyword>
<dbReference type="OrthoDB" id="9813967at2"/>
<dbReference type="AlphaFoldDB" id="A0A4Q2TAS3"/>
<feature type="domain" description="CusB-like beta-barrel" evidence="8">
    <location>
        <begin position="246"/>
        <end position="332"/>
    </location>
</feature>
<evidence type="ECO:0000256" key="5">
    <source>
        <dbReference type="ARBA" id="ARBA00023054"/>
    </source>
</evidence>
<keyword evidence="5 6" id="KW-0175">Coiled coil</keyword>
<evidence type="ECO:0000313" key="10">
    <source>
        <dbReference type="Proteomes" id="UP000291088"/>
    </source>
</evidence>
<dbReference type="Gene3D" id="1.10.287.470">
    <property type="entry name" value="Helix hairpin bin"/>
    <property type="match status" value="2"/>
</dbReference>
<evidence type="ECO:0000256" key="1">
    <source>
        <dbReference type="ARBA" id="ARBA00004418"/>
    </source>
</evidence>
<name>A0A4Q2TAS3_9HYPH</name>
<dbReference type="InterPro" id="IPR050465">
    <property type="entry name" value="UPF0194_transport"/>
</dbReference>
<accession>A0A4Q2TAS3</accession>
<dbReference type="Pfam" id="PF25881">
    <property type="entry name" value="HH_YBHG"/>
    <property type="match status" value="1"/>
</dbReference>
<evidence type="ECO:0000313" key="9">
    <source>
        <dbReference type="EMBL" id="RYC13969.1"/>
    </source>
</evidence>
<comment type="caution">
    <text evidence="9">The sequence shown here is derived from an EMBL/GenBank/DDBJ whole genome shotgun (WGS) entry which is preliminary data.</text>
</comment>
<dbReference type="PANTHER" id="PTHR32347:SF29">
    <property type="entry name" value="UPF0194 MEMBRANE PROTEIN YBHG"/>
    <property type="match status" value="1"/>
</dbReference>
<dbReference type="EMBL" id="SDVB01000216">
    <property type="protein sequence ID" value="RYC13969.1"/>
    <property type="molecule type" value="Genomic_DNA"/>
</dbReference>
<evidence type="ECO:0000259" key="8">
    <source>
        <dbReference type="Pfam" id="PF25954"/>
    </source>
</evidence>
<evidence type="ECO:0000256" key="2">
    <source>
        <dbReference type="ARBA" id="ARBA00010602"/>
    </source>
</evidence>
<feature type="coiled-coil region" evidence="6">
    <location>
        <begin position="154"/>
        <end position="214"/>
    </location>
</feature>
<organism evidence="9 10">
    <name type="scientific">Ciceribacter ferrooxidans</name>
    <dbReference type="NCBI Taxonomy" id="2509717"/>
    <lineage>
        <taxon>Bacteria</taxon>
        <taxon>Pseudomonadati</taxon>
        <taxon>Pseudomonadota</taxon>
        <taxon>Alphaproteobacteria</taxon>
        <taxon>Hyphomicrobiales</taxon>
        <taxon>Rhizobiaceae</taxon>
        <taxon>Ciceribacter</taxon>
    </lineage>
</organism>
<gene>
    <name evidence="9" type="primary">hlyD</name>
    <name evidence="9" type="ORF">EUU22_10605</name>
</gene>
<keyword evidence="4" id="KW-0574">Periplasm</keyword>
<reference evidence="9 10" key="1">
    <citation type="submission" date="2019-01" db="EMBL/GenBank/DDBJ databases">
        <authorList>
            <person name="Deng T."/>
        </authorList>
    </citation>
    <scope>NUCLEOTIDE SEQUENCE [LARGE SCALE GENOMIC DNA]</scope>
    <source>
        <strain evidence="9 10">F8825</strain>
    </source>
</reference>
<dbReference type="SUPFAM" id="SSF111369">
    <property type="entry name" value="HlyD-like secretion proteins"/>
    <property type="match status" value="2"/>
</dbReference>
<dbReference type="Gene3D" id="2.40.30.170">
    <property type="match status" value="1"/>
</dbReference>
<dbReference type="Gene3D" id="2.40.50.100">
    <property type="match status" value="1"/>
</dbReference>
<dbReference type="PANTHER" id="PTHR32347">
    <property type="entry name" value="EFFLUX SYSTEM COMPONENT YKNX-RELATED"/>
    <property type="match status" value="1"/>
</dbReference>
<dbReference type="GO" id="GO:0042597">
    <property type="term" value="C:periplasmic space"/>
    <property type="evidence" value="ECO:0007669"/>
    <property type="project" value="UniProtKB-SubCell"/>
</dbReference>
<dbReference type="Pfam" id="PF25954">
    <property type="entry name" value="Beta-barrel_RND_2"/>
    <property type="match status" value="1"/>
</dbReference>
<protein>
    <submittedName>
        <fullName evidence="9">Secretion protein HlyD</fullName>
    </submittedName>
</protein>
<evidence type="ECO:0000259" key="7">
    <source>
        <dbReference type="Pfam" id="PF25881"/>
    </source>
</evidence>
<comment type="subcellular location">
    <subcellularLocation>
        <location evidence="1">Periplasm</location>
    </subcellularLocation>
</comment>
<sequence>MKKTLVILALALVIAAGVAATFWTDLPVRLGWSGTEAGEMTLYGNVDIRQVQLGFRVSGRVAAMKVEEGDTVHRSQVLATLDAGPYEDSVRAAEAQVAGLKATLDKLVAGPRPAEIDQARAVHDERTAELLLAQQAFDRARQLRPSDAISQADLDQAAANRAAATARLASARESLRLLEEGSRAEDIAVAQANLDAAEASLAGARTALADTELKTAADAIVLSRVREPGSIISPSDTVYVLSLASPVWVRTYIAEPMLGLIRPGMQVEVHSDGAPERPYAGRIGFISPVAEFTPKSVETPELRTDLVYRLRVIIDDADPGLRQGMPVTVRIPAAGQAERDDG</sequence>
<evidence type="ECO:0000256" key="4">
    <source>
        <dbReference type="ARBA" id="ARBA00022764"/>
    </source>
</evidence>